<accession>A0ABS1U5P7</accession>
<dbReference type="Proteomes" id="UP000660885">
    <property type="component" value="Unassembled WGS sequence"/>
</dbReference>
<comment type="caution">
    <text evidence="1">The sequence shown here is derived from an EMBL/GenBank/DDBJ whole genome shotgun (WGS) entry which is preliminary data.</text>
</comment>
<gene>
    <name evidence="1" type="ORF">JMJ56_11540</name>
</gene>
<dbReference type="RefSeq" id="WP_202831744.1">
    <property type="nucleotide sequence ID" value="NZ_JAETWB010000003.1"/>
</dbReference>
<organism evidence="1 2">
    <name type="scientific">Belnapia arida</name>
    <dbReference type="NCBI Taxonomy" id="2804533"/>
    <lineage>
        <taxon>Bacteria</taxon>
        <taxon>Pseudomonadati</taxon>
        <taxon>Pseudomonadota</taxon>
        <taxon>Alphaproteobacteria</taxon>
        <taxon>Acetobacterales</taxon>
        <taxon>Roseomonadaceae</taxon>
        <taxon>Belnapia</taxon>
    </lineage>
</organism>
<sequence>MPRFEGGEGVEATVVGHEGLAGMPLPPGGTRAVLHAVVRMPGRGLHLRAGLLNGATERLPGLRRLLTRYVPARHVHSTQLAASNRRHGIVQRLARTLLTAHAHADGRMVPMDA</sequence>
<proteinExistence type="predicted"/>
<evidence type="ECO:0000313" key="2">
    <source>
        <dbReference type="Proteomes" id="UP000660885"/>
    </source>
</evidence>
<reference evidence="1 2" key="1">
    <citation type="submission" date="2021-01" db="EMBL/GenBank/DDBJ databases">
        <title>Belnapia mucosa sp. nov. and Belnapia arida sp. nov., isolated from the Tabernas Desert (Almeria, Spain).</title>
        <authorList>
            <person name="Molina-Menor E."/>
            <person name="Vidal-Verdu A."/>
            <person name="Calonge A."/>
            <person name="Satari L."/>
            <person name="Pereto J."/>
            <person name="Porcar M."/>
        </authorList>
    </citation>
    <scope>NUCLEOTIDE SEQUENCE [LARGE SCALE GENOMIC DNA]</scope>
    <source>
        <strain evidence="1 2">T18</strain>
    </source>
</reference>
<protein>
    <submittedName>
        <fullName evidence="1">Uncharacterized protein</fullName>
    </submittedName>
</protein>
<name>A0ABS1U5P7_9PROT</name>
<evidence type="ECO:0000313" key="1">
    <source>
        <dbReference type="EMBL" id="MBL6078641.1"/>
    </source>
</evidence>
<keyword evidence="2" id="KW-1185">Reference proteome</keyword>
<dbReference type="EMBL" id="JAETWB010000003">
    <property type="protein sequence ID" value="MBL6078641.1"/>
    <property type="molecule type" value="Genomic_DNA"/>
</dbReference>